<protein>
    <submittedName>
        <fullName evidence="2">Uncharacterized protein</fullName>
    </submittedName>
</protein>
<name>A0A1B6E4D8_9HEMI</name>
<proteinExistence type="predicted"/>
<evidence type="ECO:0000256" key="1">
    <source>
        <dbReference type="SAM" id="SignalP"/>
    </source>
</evidence>
<evidence type="ECO:0000313" key="2">
    <source>
        <dbReference type="EMBL" id="JAS32781.1"/>
    </source>
</evidence>
<sequence length="276" mass="31575">MGSKYFNSTIKIVLALTCLTDMVVDAIFFDSDCESSMSCDWPDTSAESELEPMLPIYYDDVWESIPEYEPVYDDLEIDISDHLCENAPLNMNENLFTDMDFSEPDSWSCRCRWLIFCSCHYTPSAMLVPDTNDCGQTIQVDPSFPQNTPSDYIEDILGDSEFSQDFRWSCSCSLLIFCSCHLKPTGIPGLNTIDSEEAYPDPKMTDFEESSYNDDIPTDYDYSGPDCNYAWFISCNYDYTQTKYVPIPITTEETWNPQKTTTLSAETKFSMQSQQS</sequence>
<gene>
    <name evidence="2" type="ORF">g.5675</name>
</gene>
<organism evidence="2">
    <name type="scientific">Clastoptera arizonana</name>
    <name type="common">Arizona spittle bug</name>
    <dbReference type="NCBI Taxonomy" id="38151"/>
    <lineage>
        <taxon>Eukaryota</taxon>
        <taxon>Metazoa</taxon>
        <taxon>Ecdysozoa</taxon>
        <taxon>Arthropoda</taxon>
        <taxon>Hexapoda</taxon>
        <taxon>Insecta</taxon>
        <taxon>Pterygota</taxon>
        <taxon>Neoptera</taxon>
        <taxon>Paraneoptera</taxon>
        <taxon>Hemiptera</taxon>
        <taxon>Auchenorrhyncha</taxon>
        <taxon>Cercopoidea</taxon>
        <taxon>Clastopteridae</taxon>
        <taxon>Clastoptera</taxon>
    </lineage>
</organism>
<dbReference type="EMBL" id="GEDC01004517">
    <property type="protein sequence ID" value="JAS32781.1"/>
    <property type="molecule type" value="Transcribed_RNA"/>
</dbReference>
<accession>A0A1B6E4D8</accession>
<dbReference type="AlphaFoldDB" id="A0A1B6E4D8"/>
<feature type="chain" id="PRO_5008581769" evidence="1">
    <location>
        <begin position="27"/>
        <end position="276"/>
    </location>
</feature>
<keyword evidence="1" id="KW-0732">Signal</keyword>
<reference evidence="2" key="1">
    <citation type="submission" date="2015-12" db="EMBL/GenBank/DDBJ databases">
        <title>De novo transcriptome assembly of four potential Pierce s Disease insect vectors from Arizona vineyards.</title>
        <authorList>
            <person name="Tassone E.E."/>
        </authorList>
    </citation>
    <scope>NUCLEOTIDE SEQUENCE</scope>
</reference>
<feature type="signal peptide" evidence="1">
    <location>
        <begin position="1"/>
        <end position="26"/>
    </location>
</feature>
<feature type="non-terminal residue" evidence="2">
    <location>
        <position position="276"/>
    </location>
</feature>